<comment type="function">
    <text evidence="3">Regulates mitochondrial small subunit maturation by controlling 15S rRNA 5'-end processing. Localizes to the 5' precursor of the 15S rRNA in a position that is subsequently occupied by mS47 in the mature yeast mtSSU. Uses structure and sequence-specific RNA recognition, binding to a single-stranded region of the precursor and specifically recognizing bases -6 to -1. The exchange of Ccm1 for mS47 is coupled to the irreversible removal of precursor rRNA that is accompanied by conformational changes of the mitoribosomal proteins uS5m and mS26. These conformational changes signal completion of 5'-end rRNA processing through protection of the mature 5'-end of the 15S rRNA and stabilization of mS47. The removal of the 5' precursor together with the dissociation of Ccm1 may be catalyzed by the 5'-3' exoribonuclease Pet127. Involved in the specific removal of group I introns in mitochondrial encoded transcripts.</text>
</comment>
<evidence type="ECO:0000256" key="2">
    <source>
        <dbReference type="ARBA" id="ARBA00022737"/>
    </source>
</evidence>
<dbReference type="PROSITE" id="PS51375">
    <property type="entry name" value="PPR"/>
    <property type="match status" value="2"/>
</dbReference>
<dbReference type="Pfam" id="PF01535">
    <property type="entry name" value="PPR"/>
    <property type="match status" value="1"/>
</dbReference>
<reference evidence="6" key="1">
    <citation type="submission" date="2023-03" db="EMBL/GenBank/DDBJ databases">
        <title>Mating type loci evolution in Malassezia.</title>
        <authorList>
            <person name="Coelho M.A."/>
        </authorList>
    </citation>
    <scope>NUCLEOTIDE SEQUENCE</scope>
    <source>
        <strain evidence="6">CBS 9557</strain>
    </source>
</reference>
<dbReference type="Gene3D" id="1.25.40.10">
    <property type="entry name" value="Tetratricopeptide repeat domain"/>
    <property type="match status" value="3"/>
</dbReference>
<dbReference type="PANTHER" id="PTHR47447">
    <property type="entry name" value="OS03G0856100 PROTEIN"/>
    <property type="match status" value="1"/>
</dbReference>
<keyword evidence="7" id="KW-1185">Reference proteome</keyword>
<evidence type="ECO:0000313" key="7">
    <source>
        <dbReference type="Proteomes" id="UP001213623"/>
    </source>
</evidence>
<accession>A0AAF0J2K2</accession>
<evidence type="ECO:0000256" key="1">
    <source>
        <dbReference type="ARBA" id="ARBA00006192"/>
    </source>
</evidence>
<evidence type="ECO:0008006" key="8">
    <source>
        <dbReference type="Google" id="ProtNLM"/>
    </source>
</evidence>
<dbReference type="EMBL" id="CP119894">
    <property type="protein sequence ID" value="WFD27097.1"/>
    <property type="molecule type" value="Genomic_DNA"/>
</dbReference>
<evidence type="ECO:0000256" key="3">
    <source>
        <dbReference type="ARBA" id="ARBA00044493"/>
    </source>
</evidence>
<evidence type="ECO:0000256" key="5">
    <source>
        <dbReference type="PROSITE-ProRule" id="PRU00708"/>
    </source>
</evidence>
<feature type="repeat" description="PPR" evidence="5">
    <location>
        <begin position="537"/>
        <end position="572"/>
    </location>
</feature>
<dbReference type="InterPro" id="IPR002885">
    <property type="entry name" value="PPR_rpt"/>
</dbReference>
<sequence>MRRAPVSCPIGARALEPVSSIPYSLPEGRAWNHTAVQERAEPSSSVASALVSRPRLKRSSKASHIAQVARGTRIALQQMEQMPESSTAANIDAILEQVDTCLYAEPTRECRARLRRDVGKRLLDAGATDAAQIESIVLMGHWDDAFVRLKRLLEQKAPALQQAQERLLEGHHIHSRRNADLYVVYRAAKALFTSLVDECAHEKTQTIYRGEAAARAAAFLQNTPLAWAMLQPPFPKVIHAVYTLLSSLKDPRSHVQAILNSTRSSAERAQYAGIVALALANRGASQLAATLVADILDARLTPHESVVRRVLRMLAPTRQHELAKPLVQWLEQHSTHVMSLRWLALYYAELGHTDAMERILARLAPDTSLVSHAHLVCEASRGDVTAVTRRIAVPTSEEEAFWLLRAHVRQDDVSGARTVFRAVSTVYNSERLYGEMTRMAAKLGDATTVLDLAAQLEGAGLVCSTSTLTYMVQALGRALLPEKAAALIARHASRGTRVGRRVYTALMDAHIQVGHYPAVLGIYQWLQAQHDASLRPDTSVYNTLLKAHVRRGTPVAQVLQCLLDMQRLGLTPDARTYALAVQSACDSGRLPLAEELFALADRSLAHGASLVLHTILLHAHLRAGHAQRARELWDQLQTRGMEPSHVTLGVLIQSYASGTESSLAIAQELALKHSDEAQTQRPTSTWKTPALEQGAALEDLLVPLMDAHGQRGDVWAAEHVLRRLLDAGKPVSIRALTSLMNAYRYAGDLDGVMRIWDECCDVVVPRAKAQVSAANALATSALTAKLGSFQQSMLCLPLSIAIQAASRAGAHDKVAELWTQAQEAGLSFDAQNWNHLCVALARADRLPEALHILETVLTEPTPSWNELKHQVDWLDDDTLHQRLQRNKSDQAAFAADPLYQAMPEQTAKLFGPVVPPYRRPPQNSALKQARTDDTRSHLHDMLVTPQRQWFPAYETLRAVLTAWHDTKVKRDALSKQFPGACARIRVFENKWRAWERRQDDRRAP</sequence>
<evidence type="ECO:0000313" key="6">
    <source>
        <dbReference type="EMBL" id="WFD27097.1"/>
    </source>
</evidence>
<name>A0AAF0J2K2_9BASI</name>
<dbReference type="AlphaFoldDB" id="A0AAF0J2K2"/>
<dbReference type="InterPro" id="IPR011990">
    <property type="entry name" value="TPR-like_helical_dom_sf"/>
</dbReference>
<dbReference type="NCBIfam" id="TIGR00756">
    <property type="entry name" value="PPR"/>
    <property type="match status" value="1"/>
</dbReference>
<dbReference type="Proteomes" id="UP001213623">
    <property type="component" value="Chromosome 3"/>
</dbReference>
<comment type="subunit">
    <text evidence="4">Binds to mitochondrial small subunit 15S rRNA.</text>
</comment>
<proteinExistence type="inferred from homology"/>
<feature type="repeat" description="PPR" evidence="5">
    <location>
        <begin position="609"/>
        <end position="643"/>
    </location>
</feature>
<comment type="similarity">
    <text evidence="1">Belongs to the CCM1 family.</text>
</comment>
<keyword evidence="2" id="KW-0677">Repeat</keyword>
<dbReference type="PANTHER" id="PTHR47447:SF17">
    <property type="entry name" value="OS12G0638900 PROTEIN"/>
    <property type="match status" value="1"/>
</dbReference>
<gene>
    <name evidence="6" type="ORF">MNAN1_002093</name>
</gene>
<protein>
    <recommendedName>
        <fullName evidence="8">Pentatricopeptide repeat-containing protein</fullName>
    </recommendedName>
</protein>
<organism evidence="6 7">
    <name type="scientific">Malassezia nana</name>
    <dbReference type="NCBI Taxonomy" id="180528"/>
    <lineage>
        <taxon>Eukaryota</taxon>
        <taxon>Fungi</taxon>
        <taxon>Dikarya</taxon>
        <taxon>Basidiomycota</taxon>
        <taxon>Ustilaginomycotina</taxon>
        <taxon>Malasseziomycetes</taxon>
        <taxon>Malasseziales</taxon>
        <taxon>Malasseziaceae</taxon>
        <taxon>Malassezia</taxon>
    </lineage>
</organism>
<evidence type="ECO:0000256" key="4">
    <source>
        <dbReference type="ARBA" id="ARBA00044511"/>
    </source>
</evidence>